<protein>
    <submittedName>
        <fullName evidence="6">DNA helicase</fullName>
    </submittedName>
</protein>
<evidence type="ECO:0000259" key="3">
    <source>
        <dbReference type="Pfam" id="PF13086"/>
    </source>
</evidence>
<keyword evidence="6" id="KW-0067">ATP-binding</keyword>
<dbReference type="Gene3D" id="3.40.50.300">
    <property type="entry name" value="P-loop containing nucleotide triphosphate hydrolases"/>
    <property type="match status" value="3"/>
</dbReference>
<organism evidence="6 7">
    <name type="scientific">Xanthomonas axonopodis pv. melhusii</name>
    <dbReference type="NCBI Taxonomy" id="487834"/>
    <lineage>
        <taxon>Bacteria</taxon>
        <taxon>Pseudomonadati</taxon>
        <taxon>Pseudomonadota</taxon>
        <taxon>Gammaproteobacteria</taxon>
        <taxon>Lysobacterales</taxon>
        <taxon>Lysobacteraceae</taxon>
        <taxon>Xanthomonas</taxon>
    </lineage>
</organism>
<dbReference type="InterPro" id="IPR011335">
    <property type="entry name" value="Restrct_endonuc-II-like"/>
</dbReference>
<evidence type="ECO:0000259" key="2">
    <source>
        <dbReference type="Pfam" id="PF11784"/>
    </source>
</evidence>
<dbReference type="GO" id="GO:0004386">
    <property type="term" value="F:helicase activity"/>
    <property type="evidence" value="ECO:0007669"/>
    <property type="project" value="UniProtKB-KW"/>
</dbReference>
<dbReference type="InterPro" id="IPR025103">
    <property type="entry name" value="DUF4011"/>
</dbReference>
<gene>
    <name evidence="6" type="ORF">Xmlh_16255</name>
</gene>
<dbReference type="InterPro" id="IPR041677">
    <property type="entry name" value="DNA2/NAM7_AAA_11"/>
</dbReference>
<reference evidence="6 7" key="1">
    <citation type="submission" date="2015-12" db="EMBL/GenBank/DDBJ databases">
        <authorList>
            <person name="Shamseldin A."/>
            <person name="Moawad H."/>
            <person name="Abd El-Rahim W.M."/>
            <person name="Sadowsky M.J."/>
        </authorList>
    </citation>
    <scope>NUCLEOTIDE SEQUENCE [LARGE SCALE GENOMIC DNA]</scope>
    <source>
        <strain evidence="6 7">LMG9050</strain>
    </source>
</reference>
<dbReference type="Pfam" id="PF13086">
    <property type="entry name" value="AAA_11"/>
    <property type="match status" value="2"/>
</dbReference>
<dbReference type="Pfam" id="PF18741">
    <property type="entry name" value="MTES_1575"/>
    <property type="match status" value="1"/>
</dbReference>
<feature type="region of interest" description="Disordered" evidence="1">
    <location>
        <begin position="348"/>
        <end position="389"/>
    </location>
</feature>
<dbReference type="InterPro" id="IPR027417">
    <property type="entry name" value="P-loop_NTPase"/>
</dbReference>
<feature type="domain" description="DNA2/NAM7 helicase-like C-terminal" evidence="4">
    <location>
        <begin position="1609"/>
        <end position="1805"/>
    </location>
</feature>
<evidence type="ECO:0000313" key="7">
    <source>
        <dbReference type="Proteomes" id="UP000190559"/>
    </source>
</evidence>
<feature type="domain" description="DNA2/NAM7 helicase helicase" evidence="3">
    <location>
        <begin position="687"/>
        <end position="750"/>
    </location>
</feature>
<dbReference type="CDD" id="cd18808">
    <property type="entry name" value="SF1_C_Upf1"/>
    <property type="match status" value="1"/>
</dbReference>
<dbReference type="SUPFAM" id="SSF52980">
    <property type="entry name" value="Restriction endonuclease-like"/>
    <property type="match status" value="1"/>
</dbReference>
<dbReference type="InterPro" id="IPR041679">
    <property type="entry name" value="DNA2/NAM7-like_C"/>
</dbReference>
<dbReference type="RefSeq" id="WP_078564641.1">
    <property type="nucleotide sequence ID" value="NZ_LOJW01000034.1"/>
</dbReference>
<dbReference type="SUPFAM" id="SSF52540">
    <property type="entry name" value="P-loop containing nucleoside triphosphate hydrolases"/>
    <property type="match status" value="1"/>
</dbReference>
<keyword evidence="6" id="KW-0547">Nucleotide-binding</keyword>
<evidence type="ECO:0000259" key="5">
    <source>
        <dbReference type="Pfam" id="PF18741"/>
    </source>
</evidence>
<dbReference type="PANTHER" id="PTHR10887:SF495">
    <property type="entry name" value="HELICASE SENATAXIN ISOFORM X1-RELATED"/>
    <property type="match status" value="1"/>
</dbReference>
<dbReference type="Pfam" id="PF13195">
    <property type="entry name" value="DUF4011"/>
    <property type="match status" value="1"/>
</dbReference>
<dbReference type="FunFam" id="3.40.960.10:FF:000002">
    <property type="entry name" value="DNA helicase related protein"/>
    <property type="match status" value="1"/>
</dbReference>
<comment type="caution">
    <text evidence="6">The sequence shown here is derived from an EMBL/GenBank/DDBJ whole genome shotgun (WGS) entry which is preliminary data.</text>
</comment>
<keyword evidence="6" id="KW-0347">Helicase</keyword>
<dbReference type="FunFam" id="3.40.50.300:FF:002063">
    <property type="entry name" value="DNA helicase related protein"/>
    <property type="match status" value="1"/>
</dbReference>
<feature type="domain" description="Restriction endonuclease type II-like" evidence="5">
    <location>
        <begin position="1854"/>
        <end position="1951"/>
    </location>
</feature>
<dbReference type="InterPro" id="IPR045055">
    <property type="entry name" value="DNA2/NAM7-like"/>
</dbReference>
<dbReference type="InterPro" id="IPR049468">
    <property type="entry name" value="Restrct_endonuc-II-like_dom"/>
</dbReference>
<proteinExistence type="predicted"/>
<dbReference type="Pfam" id="PF13087">
    <property type="entry name" value="AAA_12"/>
    <property type="match status" value="1"/>
</dbReference>
<dbReference type="Pfam" id="PF11784">
    <property type="entry name" value="DUF3320"/>
    <property type="match status" value="1"/>
</dbReference>
<evidence type="ECO:0000313" key="6">
    <source>
        <dbReference type="EMBL" id="OOW67859.1"/>
    </source>
</evidence>
<evidence type="ECO:0000259" key="4">
    <source>
        <dbReference type="Pfam" id="PF13087"/>
    </source>
</evidence>
<dbReference type="FunFam" id="3.40.50.300:FF:002475">
    <property type="entry name" value="DNA helicase related protein"/>
    <property type="match status" value="1"/>
</dbReference>
<dbReference type="Gene3D" id="3.40.960.10">
    <property type="entry name" value="VSR Endonuclease"/>
    <property type="match status" value="1"/>
</dbReference>
<evidence type="ECO:0000256" key="1">
    <source>
        <dbReference type="SAM" id="MobiDB-lite"/>
    </source>
</evidence>
<feature type="domain" description="DUF3320" evidence="2">
    <location>
        <begin position="2062"/>
        <end position="2111"/>
    </location>
</feature>
<dbReference type="EMBL" id="LOJW01000034">
    <property type="protein sequence ID" value="OOW67859.1"/>
    <property type="molecule type" value="Genomic_DNA"/>
</dbReference>
<sequence length="2214" mass="244615">MDETQPQGSAAAAELKIDATLIAKLNLADFQNAVPLVRDLWLINETDQTHEQVELVLTSDPPFLKPRRWRIDTLAAGSRYPIRDLDVSLDGGLLARLTEAETAAVSLALRKVDADASAPALAQRDIHLELLPRNQWGGISHLPDLVAAFVQPNDPAVDRLLKRTAEVLRQNARNPALDGYAGGAKRAWELASAIWAATASMQLVYALPPASFEQSGQKVRSPSQIESSGLGTCFDLALLFCAALEQAGLNALLVFTEGHAFAGVWLQPEEFSTTVVDDVTALRKRLRLKELVLFETTLTTQRPTAAFSYATERGAQQVDESRDAEFRLAVDIRRARLQRIKPLASAEALTAGATDTEASSATPAVPKIEDAPDLPDSAPANAEDASQLDPKDRLLRWQRKLLDLSLRNNLLNFKGGKKSLKLEAPDPAALEDLLASGQSLKLRPRPDLMDGADPRDQAIYEARERENVRRAHALEALQKREVFVGIPETELDTRLTELFRGARTTLQEGGANTLYLALGFLSWTREDRDGHRYRAPLILVPVSLQRKSARSGFTLCLHDDEPRFNPTLIEMLRQDFDLSLGALEGALPQDETGLDVAAVWKIVGHAIKDIKGWEVTEDVVLSMFSFAKYLMWKDLAERSEQLRENPVVRHLLDTPRDAYPPGAPFPQVRELDQHFDPKQVFCPLPADSSQLSAVLAASQGKDFVLIGPPGTGKSQTIANLIAQSLAQGRRVLFVSEKIAALDVVYRRLREIGLGEFCLELHSSKARKLDVLAQLQSAWASSGKADSEQWRAEADKLKRLRDALNIYVERLHQCRRNGLSLFDAIGTFSAGHDVPTLPLAWPAADQHDHVGIEQLRSAVDRLEVNAQAIGHSALAQHPLALVGQGDWSPTWQQQLIAAAREVLPAAQATIESAQAFVQAIDLPSPTLTPETCEALLLLAQRLPLAAGHDWRFVLRPDARSLSQRLLEGAALVRRHAELNMQLSTPWPTSVMTACIDGLALLTEHRQTHGELSEPWPVRITVQLNQALGLLAQLSEHHASLSAPYGETIEQLDVAQLQQMWEQAEQTFWPKSWLGKRKVTAQLSSAATGGSQPDVANDLQHWNAIRVLRQQIQAIAPGAECADVWTGLDTEQDKVRTALRWQTALAAVRESQVWEDDGFDVIANGQCGAALQADLQRARRLRQLDQDIAAQASLETATDGLWAGHATQIDRLRVALDFLSDWRSHAQQGALDTHTLVEEGACGPKLARDYQTLRQRADTEQALTALDDLRESTAGMWKGLATHLDDLEQACQLREDLAAVLARLATTPEQISACKAPLHALLGDANALLEPGSRIALAGARYAEKWEQLLHRREALAATGHFAEAAQTQWQSLSLDGLIEQSQSIVRAEHGLRSWCAWRQARDEALALGLTTLVQGIEQGQVGPDQARRTFETNYARWWLNAVVDHEPVIRGFVSAEHEQRIRDFRELDERFTSLTRNWLRARLCSDLPSQDNVSRNSEWGLLRHEMGKKRAHLPLRELMAQIPEALTKLTPCLLMSPLSIAQYLQAGANAFDLVIFDEASQIPVWDAIGAIARGRQVVMVGDPKQLPPTSFFDRAESGLDDEDVEADLESILDECIGANLPTRNLNWHYRSRHESLIAFSNHAYYDGGLVTFPSPVTNDRAVSLQLVSGAYQKGGTRTNPAEAKALVADVVARLTTPGFRESGLTIGVVTFNAEQQKLIEDLLDDARRKDPRLEPYFAEDELEPLFVKNLESVQGDERDLIYFSITYGPDPAGQLAMNFGPLNRQGGERRLNVAITRARHELRVFASFRAEQMDLARTQAIGVRDLKHFLEFAERGARALAEANRGSLGGFESPFEQAVAAALARRGWHVQPQIGASSFRVDLGIVDPDAAGRYLAGVECDGATYHRSATARDRDKLREQVLRGLGWDIVRVWSTDWWIDPAGTLDRLDARLRAVLTAQRERRAEEAEREAEAERLAQAAIVQAMASVTKPDEETAAPIQAPDPITPEVSATAPSQQVEEVFARQVSAVAAHADTDAEEITPPEASLYRVTDPTEAVAGANPDRFFDGEYNDILSAMIAHVVDHEGPVLDALLARRIARAHGWLRTGGRIRERVFQLARARYRTTDEEVGTFYWPENRDPATEPPFRAPADEDSLRAVDEISIAELTSLARAVIAQGTQGEGIYQAMARRLGLQQLRAASRARLENVVRSLRAEP</sequence>
<keyword evidence="6" id="KW-0378">Hydrolase</keyword>
<accession>A0A1T1NWU2</accession>
<dbReference type="Proteomes" id="UP000190559">
    <property type="component" value="Unassembled WGS sequence"/>
</dbReference>
<dbReference type="InterPro" id="IPR021754">
    <property type="entry name" value="DUF3320"/>
</dbReference>
<name>A0A1T1NWU2_9XANT</name>
<feature type="domain" description="DNA2/NAM7 helicase helicase" evidence="3">
    <location>
        <begin position="1542"/>
        <end position="1589"/>
    </location>
</feature>
<dbReference type="InterPro" id="IPR047187">
    <property type="entry name" value="SF1_C_Upf1"/>
</dbReference>
<dbReference type="PANTHER" id="PTHR10887">
    <property type="entry name" value="DNA2/NAM7 HELICASE FAMILY"/>
    <property type="match status" value="1"/>
</dbReference>